<evidence type="ECO:0000313" key="2">
    <source>
        <dbReference type="Proteomes" id="UP000759131"/>
    </source>
</evidence>
<name>A0A7R9QH91_9ACAR</name>
<sequence length="17" mass="1996">MMSSISSRSHYVWPKPC</sequence>
<accession>A0A7R9QH91</accession>
<protein>
    <submittedName>
        <fullName evidence="1">Uncharacterized protein</fullName>
    </submittedName>
</protein>
<dbReference type="Proteomes" id="UP000759131">
    <property type="component" value="Unassembled WGS sequence"/>
</dbReference>
<keyword evidence="2" id="KW-1185">Reference proteome</keyword>
<dbReference type="EMBL" id="OC889043">
    <property type="protein sequence ID" value="CAD7645556.1"/>
    <property type="molecule type" value="Genomic_DNA"/>
</dbReference>
<dbReference type="AlphaFoldDB" id="A0A7R9QH91"/>
<proteinExistence type="predicted"/>
<evidence type="ECO:0000313" key="1">
    <source>
        <dbReference type="EMBL" id="CAD7645556.1"/>
    </source>
</evidence>
<dbReference type="EMBL" id="CAJPIZ010034468">
    <property type="protein sequence ID" value="CAG2120618.1"/>
    <property type="molecule type" value="Genomic_DNA"/>
</dbReference>
<reference evidence="1" key="1">
    <citation type="submission" date="2020-11" db="EMBL/GenBank/DDBJ databases">
        <authorList>
            <person name="Tran Van P."/>
        </authorList>
    </citation>
    <scope>NUCLEOTIDE SEQUENCE</scope>
</reference>
<organism evidence="1">
    <name type="scientific">Medioppia subpectinata</name>
    <dbReference type="NCBI Taxonomy" id="1979941"/>
    <lineage>
        <taxon>Eukaryota</taxon>
        <taxon>Metazoa</taxon>
        <taxon>Ecdysozoa</taxon>
        <taxon>Arthropoda</taxon>
        <taxon>Chelicerata</taxon>
        <taxon>Arachnida</taxon>
        <taxon>Acari</taxon>
        <taxon>Acariformes</taxon>
        <taxon>Sarcoptiformes</taxon>
        <taxon>Oribatida</taxon>
        <taxon>Brachypylina</taxon>
        <taxon>Oppioidea</taxon>
        <taxon>Oppiidae</taxon>
        <taxon>Medioppia</taxon>
    </lineage>
</organism>
<gene>
    <name evidence="1" type="ORF">OSB1V03_LOCUS20564</name>
</gene>